<dbReference type="PANTHER" id="PTHR36512">
    <property type="entry name" value="D-AMINOPEPTIDASE"/>
    <property type="match status" value="1"/>
</dbReference>
<evidence type="ECO:0000313" key="3">
    <source>
        <dbReference type="Proteomes" id="UP001055025"/>
    </source>
</evidence>
<dbReference type="AlphaFoldDB" id="A0AAV5B3N6"/>
<dbReference type="CDD" id="cd02252">
    <property type="entry name" value="nylC_like"/>
    <property type="match status" value="1"/>
</dbReference>
<comment type="caution">
    <text evidence="2">The sequence shown here is derived from an EMBL/GenBank/DDBJ whole genome shotgun (WGS) entry which is preliminary data.</text>
</comment>
<dbReference type="PANTHER" id="PTHR36512:SF3">
    <property type="entry name" value="BLR5678 PROTEIN"/>
    <property type="match status" value="1"/>
</dbReference>
<dbReference type="GO" id="GO:0004177">
    <property type="term" value="F:aminopeptidase activity"/>
    <property type="evidence" value="ECO:0007669"/>
    <property type="project" value="TreeGrafter"/>
</dbReference>
<name>A0AAV5B3N6_9ACTN</name>
<comment type="similarity">
    <text evidence="1">Belongs to the peptidase S58 family.</text>
</comment>
<keyword evidence="3" id="KW-1185">Reference proteome</keyword>
<reference evidence="2" key="1">
    <citation type="journal article" date="2022" name="Int. J. Syst. Evol. Microbiol.">
        <title>Granulimonas faecalis gen. nov., sp. nov., and Leptogranulimonas caecicola gen. nov., sp. nov., novel lactate-producing Atopobiaceae bacteria isolated from mouse intestines, and an emended description of the family Atopobiaceae.</title>
        <authorList>
            <person name="Morinaga K."/>
            <person name="Kusada H."/>
            <person name="Sakamoto S."/>
            <person name="Murakami T."/>
            <person name="Toyoda A."/>
            <person name="Mori H."/>
            <person name="Meng X.Y."/>
            <person name="Takashino M."/>
            <person name="Murotomi K."/>
            <person name="Tamaki H."/>
        </authorList>
    </citation>
    <scope>NUCLEOTIDE SEQUENCE</scope>
    <source>
        <strain evidence="2">OPF53</strain>
    </source>
</reference>
<evidence type="ECO:0000256" key="1">
    <source>
        <dbReference type="ARBA" id="ARBA00007068"/>
    </source>
</evidence>
<dbReference type="Gene3D" id="3.60.70.12">
    <property type="entry name" value="L-amino peptidase D-ALA esterase/amidase"/>
    <property type="match status" value="1"/>
</dbReference>
<dbReference type="InterPro" id="IPR005321">
    <property type="entry name" value="Peptidase_S58_DmpA"/>
</dbReference>
<accession>A0AAV5B3N6</accession>
<evidence type="ECO:0000313" key="2">
    <source>
        <dbReference type="EMBL" id="GJM55453.1"/>
    </source>
</evidence>
<sequence length="322" mass="31724">MRLPGFDDVYVGHRSDPEAGTGVTVVVAPAGAVGAVDVAGGAPATRETDLLRPEETVDRVYAVVLSGGSAYGLAASSGVMDELERRDIGLDLGVCRVPIVCGACLFDLAVGDPSVRPDAAMGAEACAEALDGSDAAGLAQGNVGAGTGCTVGKFLGPDMAMKGGFGWSSASAGPLVVTAVVAVNAVGSVTDPATGAPVAGARVAADSAAQVADPLSAILAGASMPLSVLDRTNTTISCVTTNAKLTKAQATKVAQMCSDGYARAIAPSHTTNDGDSVFVLATGQVEMPVDLVGVLGQRVLADAVASGCREARTAYGFPGAAG</sequence>
<dbReference type="RefSeq" id="WP_135977264.1">
    <property type="nucleotide sequence ID" value="NZ_BQKC01000001.1"/>
</dbReference>
<dbReference type="SUPFAM" id="SSF56266">
    <property type="entry name" value="DmpA/ArgJ-like"/>
    <property type="match status" value="1"/>
</dbReference>
<organism evidence="2 3">
    <name type="scientific">Granulimonas faecalis</name>
    <dbReference type="NCBI Taxonomy" id="2894155"/>
    <lineage>
        <taxon>Bacteria</taxon>
        <taxon>Bacillati</taxon>
        <taxon>Actinomycetota</taxon>
        <taxon>Coriobacteriia</taxon>
        <taxon>Coriobacteriales</taxon>
        <taxon>Kribbibacteriaceae</taxon>
        <taxon>Granulimonas</taxon>
    </lineage>
</organism>
<dbReference type="InterPro" id="IPR016117">
    <property type="entry name" value="ArgJ-like_dom_sf"/>
</dbReference>
<proteinExistence type="inferred from homology"/>
<dbReference type="Proteomes" id="UP001055025">
    <property type="component" value="Unassembled WGS sequence"/>
</dbReference>
<dbReference type="EMBL" id="BQKC01000001">
    <property type="protein sequence ID" value="GJM55453.1"/>
    <property type="molecule type" value="Genomic_DNA"/>
</dbReference>
<protein>
    <submittedName>
        <fullName evidence="2">Peptidase S58</fullName>
    </submittedName>
</protein>
<gene>
    <name evidence="2" type="ORF">ATOP_11080</name>
</gene>
<dbReference type="Pfam" id="PF03576">
    <property type="entry name" value="Peptidase_S58"/>
    <property type="match status" value="1"/>
</dbReference>